<evidence type="ECO:0000313" key="1">
    <source>
        <dbReference type="EMBL" id="MFA9191165.1"/>
    </source>
</evidence>
<accession>A0ABV4TCK8</accession>
<comment type="caution">
    <text evidence="1">The sequence shown here is derived from an EMBL/GenBank/DDBJ whole genome shotgun (WGS) entry which is preliminary data.</text>
</comment>
<protein>
    <submittedName>
        <fullName evidence="1">Uncharacterized protein</fullName>
    </submittedName>
</protein>
<sequence length="601" mass="69759">MHKIIHESFELDLSNTSISLTDENSWFTDTFNTKYSFPFSMELTDEIKLIFEDVLDYRSKETITEYEVIYVFNDIMEKGILRVEGIVDSISFQLKYGLDNFPNFNKKLNQLGLAVVPAPDIYAHAKTIISQTWPAVNYNFPQIQIDKIDITNEMWTYFERILNNYVAGDFITNTVEDDIPHNKNIMQPLPYFLHIMTQGFADAGYELKGDVLEIPSLKKKLLYVDAEYYKILDQTNISTNVLGTDLVSSYGRVAVFSEVITLPQGGRYNITGNINIYGLWKTGCWARLKYRGRTLWQASKYERKRHSGYIYSYDIDFTFDTINDGGDHEVIFESHQYKDDDSIIADFHTTSQYYYNDVGIATPNIIQNDVVDLNRLVPDMTFGTFITAIKNWYNLDIVPKGKEIWMNFIETEINYDGAFDMSEFQTKPERDYNKDLSFLLKFANPSDEKNKHEAFYFNSDGYSASGYVTDDQTQEITIEAFPFLNAFYNGVWTAHAIESEPNKIYAVLYEGLDSSDLNTTSDPAPMLLPEVAETFYKKWFDFRLNSINFKWNFTCYIESLNGLSSKSSIFSYGRYFILKFLNKNQISKNKFDVEVDGYTLK</sequence>
<name>A0ABV4TCK8_9FLAO</name>
<gene>
    <name evidence="1" type="ORF">AAGV28_07250</name>
</gene>
<dbReference type="Proteomes" id="UP001574169">
    <property type="component" value="Unassembled WGS sequence"/>
</dbReference>
<keyword evidence="2" id="KW-1185">Reference proteome</keyword>
<dbReference type="RefSeq" id="WP_373406158.1">
    <property type="nucleotide sequence ID" value="NZ_JBCFQL010000006.1"/>
</dbReference>
<reference evidence="1 2" key="1">
    <citation type="submission" date="2024-04" db="EMBL/GenBank/DDBJ databases">
        <title>New Clade of Flavobacterium.</title>
        <authorList>
            <person name="Matos L."/>
            <person name="Proenca D.N."/>
            <person name="Fransisco R.M."/>
            <person name="Chung A.P."/>
            <person name="Maccario L."/>
            <person name="Sorensen S.J."/>
            <person name="Morais P.V."/>
        </authorList>
    </citation>
    <scope>NUCLEOTIDE SEQUENCE [LARGE SCALE GENOMIC DNA]</scope>
    <source>
        <strain evidence="1 2">FZUC8N2.13</strain>
    </source>
</reference>
<organism evidence="1 2">
    <name type="scientific">Flavobacterium zubiriense</name>
    <dbReference type="NCBI Taxonomy" id="3138075"/>
    <lineage>
        <taxon>Bacteria</taxon>
        <taxon>Pseudomonadati</taxon>
        <taxon>Bacteroidota</taxon>
        <taxon>Flavobacteriia</taxon>
        <taxon>Flavobacteriales</taxon>
        <taxon>Flavobacteriaceae</taxon>
        <taxon>Flavobacterium</taxon>
    </lineage>
</organism>
<evidence type="ECO:0000313" key="2">
    <source>
        <dbReference type="Proteomes" id="UP001574169"/>
    </source>
</evidence>
<proteinExistence type="predicted"/>
<dbReference type="EMBL" id="JBCFQL010000006">
    <property type="protein sequence ID" value="MFA9191165.1"/>
    <property type="molecule type" value="Genomic_DNA"/>
</dbReference>